<feature type="region of interest" description="Disordered" evidence="1">
    <location>
        <begin position="47"/>
        <end position="66"/>
    </location>
</feature>
<reference evidence="2" key="1">
    <citation type="submission" date="2021-10" db="EMBL/GenBank/DDBJ databases">
        <title>Melipona bicolor Genome sequencing and assembly.</title>
        <authorList>
            <person name="Araujo N.S."/>
            <person name="Arias M.C."/>
        </authorList>
    </citation>
    <scope>NUCLEOTIDE SEQUENCE</scope>
    <source>
        <strain evidence="2">USP_2M_L1-L4_2017</strain>
        <tissue evidence="2">Whole body</tissue>
    </source>
</reference>
<sequence>MFKLTTPALYAFHPNSSKKFRERCSFRANVAWLYLSRIRVESWVSQDPRQGSDWSSTTPTTTATRKERFAKPGREFRAINYRDRLGRFAKGIRKYPVTWATSVRETGGVGSRYIPDILKVFRGPVELDKFVASRTAPTPAVDLPILTPSRKGALREDRNRPDTVTSNLRYLVATNIGEIGAYRVSRLRVSLLSDRGESGNRRCGILNR</sequence>
<gene>
    <name evidence="2" type="ORF">K0M31_004901</name>
</gene>
<dbReference type="EMBL" id="JAHYIQ010000014">
    <property type="protein sequence ID" value="KAK1126270.1"/>
    <property type="molecule type" value="Genomic_DNA"/>
</dbReference>
<evidence type="ECO:0000256" key="1">
    <source>
        <dbReference type="SAM" id="MobiDB-lite"/>
    </source>
</evidence>
<dbReference type="Proteomes" id="UP001177670">
    <property type="component" value="Unassembled WGS sequence"/>
</dbReference>
<keyword evidence="3" id="KW-1185">Reference proteome</keyword>
<proteinExistence type="predicted"/>
<evidence type="ECO:0000313" key="2">
    <source>
        <dbReference type="EMBL" id="KAK1126270.1"/>
    </source>
</evidence>
<protein>
    <submittedName>
        <fullName evidence="2">Uncharacterized protein</fullName>
    </submittedName>
</protein>
<feature type="compositionally biased region" description="Polar residues" evidence="1">
    <location>
        <begin position="47"/>
        <end position="56"/>
    </location>
</feature>
<organism evidence="2 3">
    <name type="scientific">Melipona bicolor</name>
    <dbReference type="NCBI Taxonomy" id="60889"/>
    <lineage>
        <taxon>Eukaryota</taxon>
        <taxon>Metazoa</taxon>
        <taxon>Ecdysozoa</taxon>
        <taxon>Arthropoda</taxon>
        <taxon>Hexapoda</taxon>
        <taxon>Insecta</taxon>
        <taxon>Pterygota</taxon>
        <taxon>Neoptera</taxon>
        <taxon>Endopterygota</taxon>
        <taxon>Hymenoptera</taxon>
        <taxon>Apocrita</taxon>
        <taxon>Aculeata</taxon>
        <taxon>Apoidea</taxon>
        <taxon>Anthophila</taxon>
        <taxon>Apidae</taxon>
        <taxon>Melipona</taxon>
    </lineage>
</organism>
<dbReference type="AlphaFoldDB" id="A0AA40FWQ9"/>
<evidence type="ECO:0000313" key="3">
    <source>
        <dbReference type="Proteomes" id="UP001177670"/>
    </source>
</evidence>
<accession>A0AA40FWQ9</accession>
<comment type="caution">
    <text evidence="2">The sequence shown here is derived from an EMBL/GenBank/DDBJ whole genome shotgun (WGS) entry which is preliminary data.</text>
</comment>
<name>A0AA40FWQ9_9HYME</name>